<dbReference type="AlphaFoldDB" id="A0ABD5SDW0"/>
<dbReference type="GO" id="GO:0004519">
    <property type="term" value="F:endonuclease activity"/>
    <property type="evidence" value="ECO:0007669"/>
    <property type="project" value="UniProtKB-KW"/>
</dbReference>
<dbReference type="Proteomes" id="UP001596442">
    <property type="component" value="Unassembled WGS sequence"/>
</dbReference>
<evidence type="ECO:0000313" key="1">
    <source>
        <dbReference type="EMBL" id="MFC6755124.1"/>
    </source>
</evidence>
<gene>
    <name evidence="1" type="ORF">ACFQEU_16885</name>
</gene>
<protein>
    <submittedName>
        <fullName evidence="1">RNA-guided endonuclease TnpB family protein</fullName>
    </submittedName>
</protein>
<organism evidence="1 2">
    <name type="scientific">Halorubrum tibetense</name>
    <dbReference type="NCBI Taxonomy" id="175631"/>
    <lineage>
        <taxon>Archaea</taxon>
        <taxon>Methanobacteriati</taxon>
        <taxon>Methanobacteriota</taxon>
        <taxon>Stenosarchaea group</taxon>
        <taxon>Halobacteria</taxon>
        <taxon>Halobacteriales</taxon>
        <taxon>Haloferacaceae</taxon>
        <taxon>Halorubrum</taxon>
    </lineage>
</organism>
<evidence type="ECO:0000313" key="2">
    <source>
        <dbReference type="Proteomes" id="UP001596442"/>
    </source>
</evidence>
<dbReference type="EMBL" id="JBHSWW010000548">
    <property type="protein sequence ID" value="MFC6755124.1"/>
    <property type="molecule type" value="Genomic_DNA"/>
</dbReference>
<keyword evidence="1" id="KW-0378">Hydrolase</keyword>
<keyword evidence="1" id="KW-0540">Nuclease</keyword>
<name>A0ABD5SDW0_9EURY</name>
<feature type="non-terminal residue" evidence="1">
    <location>
        <position position="105"/>
    </location>
</feature>
<accession>A0ABD5SDW0</accession>
<comment type="caution">
    <text evidence="1">The sequence shown here is derived from an EMBL/GenBank/DDBJ whole genome shotgun (WGS) entry which is preliminary data.</text>
</comment>
<reference evidence="1 2" key="1">
    <citation type="journal article" date="2019" name="Int. J. Syst. Evol. Microbiol.">
        <title>The Global Catalogue of Microorganisms (GCM) 10K type strain sequencing project: providing services to taxonomists for standard genome sequencing and annotation.</title>
        <authorList>
            <consortium name="The Broad Institute Genomics Platform"/>
            <consortium name="The Broad Institute Genome Sequencing Center for Infectious Disease"/>
            <person name="Wu L."/>
            <person name="Ma J."/>
        </authorList>
    </citation>
    <scope>NUCLEOTIDE SEQUENCE [LARGE SCALE GENOMIC DNA]</scope>
    <source>
        <strain evidence="1 2">CGMCC 1.3239</strain>
    </source>
</reference>
<keyword evidence="1" id="KW-0255">Endonuclease</keyword>
<keyword evidence="2" id="KW-1185">Reference proteome</keyword>
<proteinExistence type="predicted"/>
<sequence length="105" mass="11683">MSTTVTKTLQATFAPPTAHKQSKLNDLLDTYRDGLQEAFDAGASTMSAVSDIVTPYDLPYQAKAALCNYVPKLRKTYNAKELDDGHPIRLTNQAAKFDHSDERDY</sequence>